<dbReference type="RefSeq" id="WP_245661956.1">
    <property type="nucleotide sequence ID" value="NZ_FMZA01000001.1"/>
</dbReference>
<dbReference type="Pfam" id="PF04471">
    <property type="entry name" value="Mrr_cat"/>
    <property type="match status" value="1"/>
</dbReference>
<dbReference type="InterPro" id="IPR011856">
    <property type="entry name" value="tRNA_endonuc-like_dom_sf"/>
</dbReference>
<sequence length="198" mass="21853">MEWFAGGSVFVLLVALVHLLRKNRELANMRSLCVDYFSPSDEVKKTLLKGLTERFRRERAKDSKYDFAHFVARVLAAGLGGSTSVTKQTGDLGVNIEHQRADGLHLIQVKCINEPIDFEPIAIIHSRMVKTKAAGGCVVTSGTFTPAARSYADETGIQLIDGHRLVDLWLQNVTLKTEAWDAHVKSPAKGHRTGVQEA</sequence>
<dbReference type="InterPro" id="IPR052906">
    <property type="entry name" value="Type_IV_Methyl-Rstrct_Enzyme"/>
</dbReference>
<dbReference type="Gene3D" id="3.40.1350.10">
    <property type="match status" value="1"/>
</dbReference>
<evidence type="ECO:0000313" key="2">
    <source>
        <dbReference type="EMBL" id="SDB95371.1"/>
    </source>
</evidence>
<dbReference type="PANTHER" id="PTHR30015">
    <property type="entry name" value="MRR RESTRICTION SYSTEM PROTEIN"/>
    <property type="match status" value="1"/>
</dbReference>
<dbReference type="AlphaFoldDB" id="A0A1G6HMC1"/>
<accession>A0A1G6HMC1</accession>
<evidence type="ECO:0000313" key="3">
    <source>
        <dbReference type="Proteomes" id="UP000199387"/>
    </source>
</evidence>
<dbReference type="GO" id="GO:0009307">
    <property type="term" value="P:DNA restriction-modification system"/>
    <property type="evidence" value="ECO:0007669"/>
    <property type="project" value="InterPro"/>
</dbReference>
<dbReference type="SUPFAM" id="SSF52980">
    <property type="entry name" value="Restriction endonuclease-like"/>
    <property type="match status" value="1"/>
</dbReference>
<dbReference type="GO" id="GO:0015666">
    <property type="term" value="F:restriction endodeoxyribonuclease activity"/>
    <property type="evidence" value="ECO:0007669"/>
    <property type="project" value="TreeGrafter"/>
</dbReference>
<evidence type="ECO:0000259" key="1">
    <source>
        <dbReference type="Pfam" id="PF04471"/>
    </source>
</evidence>
<dbReference type="PANTHER" id="PTHR30015:SF7">
    <property type="entry name" value="TYPE IV METHYL-DIRECTED RESTRICTION ENZYME ECOKMRR"/>
    <property type="match status" value="1"/>
</dbReference>
<dbReference type="InterPro" id="IPR007560">
    <property type="entry name" value="Restrct_endonuc_IV_Mrr"/>
</dbReference>
<proteinExistence type="predicted"/>
<dbReference type="InterPro" id="IPR011335">
    <property type="entry name" value="Restrct_endonuc-II-like"/>
</dbReference>
<protein>
    <submittedName>
        <fullName evidence="2">Restriction system protein</fullName>
    </submittedName>
</protein>
<dbReference type="GO" id="GO:0003677">
    <property type="term" value="F:DNA binding"/>
    <property type="evidence" value="ECO:0007669"/>
    <property type="project" value="InterPro"/>
</dbReference>
<dbReference type="EMBL" id="FMZA01000001">
    <property type="protein sequence ID" value="SDB95371.1"/>
    <property type="molecule type" value="Genomic_DNA"/>
</dbReference>
<organism evidence="2 3">
    <name type="scientific">Melghirimyces thermohalophilus</name>
    <dbReference type="NCBI Taxonomy" id="1236220"/>
    <lineage>
        <taxon>Bacteria</taxon>
        <taxon>Bacillati</taxon>
        <taxon>Bacillota</taxon>
        <taxon>Bacilli</taxon>
        <taxon>Bacillales</taxon>
        <taxon>Thermoactinomycetaceae</taxon>
        <taxon>Melghirimyces</taxon>
    </lineage>
</organism>
<gene>
    <name evidence="2" type="ORF">SAMN04488112_10183</name>
</gene>
<feature type="domain" description="Restriction endonuclease type IV Mrr" evidence="1">
    <location>
        <begin position="63"/>
        <end position="168"/>
    </location>
</feature>
<dbReference type="Proteomes" id="UP000199387">
    <property type="component" value="Unassembled WGS sequence"/>
</dbReference>
<dbReference type="STRING" id="1236220.SAMN04488112_10183"/>
<name>A0A1G6HMC1_9BACL</name>
<keyword evidence="3" id="KW-1185">Reference proteome</keyword>
<reference evidence="2 3" key="1">
    <citation type="submission" date="2016-10" db="EMBL/GenBank/DDBJ databases">
        <authorList>
            <person name="de Groot N.N."/>
        </authorList>
    </citation>
    <scope>NUCLEOTIDE SEQUENCE [LARGE SCALE GENOMIC DNA]</scope>
    <source>
        <strain evidence="2 3">DSM 45514</strain>
    </source>
</reference>